<name>A0A242MJA5_CABSO</name>
<evidence type="ECO:0000313" key="2">
    <source>
        <dbReference type="EMBL" id="OTP71241.1"/>
    </source>
</evidence>
<dbReference type="AlphaFoldDB" id="A0A242MJA5"/>
<protein>
    <submittedName>
        <fullName evidence="2">Uncharacterized protein</fullName>
    </submittedName>
</protein>
<feature type="region of interest" description="Disordered" evidence="1">
    <location>
        <begin position="1"/>
        <end position="21"/>
    </location>
</feature>
<evidence type="ECO:0000256" key="1">
    <source>
        <dbReference type="SAM" id="MobiDB-lite"/>
    </source>
</evidence>
<proteinExistence type="predicted"/>
<gene>
    <name evidence="2" type="ORF">PAMC26577_25230</name>
</gene>
<dbReference type="Proteomes" id="UP000195221">
    <property type="component" value="Unassembled WGS sequence"/>
</dbReference>
<feature type="region of interest" description="Disordered" evidence="1">
    <location>
        <begin position="33"/>
        <end position="53"/>
    </location>
</feature>
<reference evidence="2 3" key="1">
    <citation type="submission" date="2017-03" db="EMBL/GenBank/DDBJ databases">
        <title>Genome analysis of strain PAMC 26577.</title>
        <authorList>
            <person name="Oh H.-M."/>
            <person name="Yang J.-A."/>
        </authorList>
    </citation>
    <scope>NUCLEOTIDE SEQUENCE [LARGE SCALE GENOMIC DNA]</scope>
    <source>
        <strain evidence="2 3">PAMC 26577</strain>
    </source>
</reference>
<comment type="caution">
    <text evidence="2">The sequence shown here is derived from an EMBL/GenBank/DDBJ whole genome shotgun (WGS) entry which is preliminary data.</text>
</comment>
<dbReference type="EMBL" id="NBTZ01000102">
    <property type="protein sequence ID" value="OTP71241.1"/>
    <property type="molecule type" value="Genomic_DNA"/>
</dbReference>
<evidence type="ECO:0000313" key="3">
    <source>
        <dbReference type="Proteomes" id="UP000195221"/>
    </source>
</evidence>
<sequence length="53" mass="5864">MHPKRDNELAKNTPESNKKPLFQKYLIPHLIGSVDDSRSTQPAGVKANCFPSG</sequence>
<accession>A0A242MJA5</accession>
<organism evidence="2 3">
    <name type="scientific">Caballeronia sordidicola</name>
    <name type="common">Burkholderia sordidicola</name>
    <dbReference type="NCBI Taxonomy" id="196367"/>
    <lineage>
        <taxon>Bacteria</taxon>
        <taxon>Pseudomonadati</taxon>
        <taxon>Pseudomonadota</taxon>
        <taxon>Betaproteobacteria</taxon>
        <taxon>Burkholderiales</taxon>
        <taxon>Burkholderiaceae</taxon>
        <taxon>Caballeronia</taxon>
    </lineage>
</organism>